<keyword evidence="7" id="KW-0851">Voltage-gated channel</keyword>
<keyword evidence="11" id="KW-0407">Ion channel</keyword>
<evidence type="ECO:0000259" key="13">
    <source>
        <dbReference type="Pfam" id="PF00520"/>
    </source>
</evidence>
<evidence type="ECO:0000256" key="8">
    <source>
        <dbReference type="ARBA" id="ARBA00022989"/>
    </source>
</evidence>
<evidence type="ECO:0000256" key="10">
    <source>
        <dbReference type="ARBA" id="ARBA00023136"/>
    </source>
</evidence>
<dbReference type="InterPro" id="IPR005821">
    <property type="entry name" value="Ion_trans_dom"/>
</dbReference>
<keyword evidence="2" id="KW-0813">Transport</keyword>
<keyword evidence="4" id="KW-0107">Calcium channel</keyword>
<keyword evidence="8 12" id="KW-1133">Transmembrane helix</keyword>
<keyword evidence="10 12" id="KW-0472">Membrane</keyword>
<dbReference type="Gene3D" id="1.10.287.70">
    <property type="match status" value="1"/>
</dbReference>
<evidence type="ECO:0000256" key="12">
    <source>
        <dbReference type="SAM" id="Phobius"/>
    </source>
</evidence>
<sequence length="250" mass="28162">MTSEEEGPAVVEAETQMDLCASPGWDGLVEEEAEPAEQEEAGPAEQVQVADDVSSEFSALVVPYPELAPIVFFCLKQTTCPRSCCIRMVSISMMVILLNCVTLGMYQPCENIDCSSERCQILQAFDAFIYIFFALEMVVKMVALGIFGRRCYLGDTWNRLDFFIVMAGIHWMQNINLTAIRTVRVLRPLKAINRVPSMRILVSLLLDTLPMLGNVLLLCFFVFFIFGIIGVQLWAGLLRNRCYPEENFTL</sequence>
<accession>A0A8C1L396</accession>
<dbReference type="Gene3D" id="1.20.120.350">
    <property type="entry name" value="Voltage-gated potassium channels. Chain C"/>
    <property type="match status" value="1"/>
</dbReference>
<feature type="domain" description="Ion transport" evidence="13">
    <location>
        <begin position="91"/>
        <end position="247"/>
    </location>
</feature>
<dbReference type="GO" id="GO:0008331">
    <property type="term" value="F:high voltage-gated calcium channel activity"/>
    <property type="evidence" value="ECO:0007669"/>
    <property type="project" value="TreeGrafter"/>
</dbReference>
<dbReference type="PANTHER" id="PTHR45628">
    <property type="entry name" value="VOLTAGE-DEPENDENT CALCIUM CHANNEL TYPE A SUBUNIT ALPHA-1"/>
    <property type="match status" value="1"/>
</dbReference>
<feature type="transmembrane region" description="Helical" evidence="12">
    <location>
        <begin position="127"/>
        <end position="148"/>
    </location>
</feature>
<feature type="transmembrane region" description="Helical" evidence="12">
    <location>
        <begin position="200"/>
        <end position="229"/>
    </location>
</feature>
<dbReference type="SUPFAM" id="SSF81324">
    <property type="entry name" value="Voltage-gated potassium channels"/>
    <property type="match status" value="1"/>
</dbReference>
<evidence type="ECO:0000256" key="7">
    <source>
        <dbReference type="ARBA" id="ARBA00022882"/>
    </source>
</evidence>
<evidence type="ECO:0000256" key="4">
    <source>
        <dbReference type="ARBA" id="ARBA00022673"/>
    </source>
</evidence>
<feature type="transmembrane region" description="Helical" evidence="12">
    <location>
        <begin position="86"/>
        <end position="106"/>
    </location>
</feature>
<reference evidence="14" key="2">
    <citation type="submission" date="2025-09" db="UniProtKB">
        <authorList>
            <consortium name="Ensembl"/>
        </authorList>
    </citation>
    <scope>IDENTIFICATION</scope>
</reference>
<dbReference type="InterPro" id="IPR050599">
    <property type="entry name" value="VDCC_alpha-1_subunit"/>
</dbReference>
<dbReference type="PANTHER" id="PTHR45628:SF39">
    <property type="entry name" value="VOLTAGE-DEPENDENT T-TYPE CALCIUM CHANNEL SUBUNIT ALPHA-1I"/>
    <property type="match status" value="1"/>
</dbReference>
<dbReference type="Proteomes" id="UP000694427">
    <property type="component" value="Unplaced"/>
</dbReference>
<dbReference type="AlphaFoldDB" id="A0A8C1L396"/>
<reference evidence="14" key="1">
    <citation type="submission" date="2025-08" db="UniProtKB">
        <authorList>
            <consortium name="Ensembl"/>
        </authorList>
    </citation>
    <scope>IDENTIFICATION</scope>
</reference>
<keyword evidence="15" id="KW-1185">Reference proteome</keyword>
<keyword evidence="6" id="KW-0106">Calcium</keyword>
<dbReference type="FunFam" id="1.20.120.350:FF:000012">
    <property type="entry name" value="Voltage-dependent T-type calcium channel subunit alpha"/>
    <property type="match status" value="1"/>
</dbReference>
<dbReference type="InterPro" id="IPR027359">
    <property type="entry name" value="Volt_channel_dom_sf"/>
</dbReference>
<keyword evidence="3" id="KW-0109">Calcium transport</keyword>
<name>A0A8C1L396_CYPCA</name>
<organism evidence="14 15">
    <name type="scientific">Cyprinus carpio</name>
    <name type="common">Common carp</name>
    <dbReference type="NCBI Taxonomy" id="7962"/>
    <lineage>
        <taxon>Eukaryota</taxon>
        <taxon>Metazoa</taxon>
        <taxon>Chordata</taxon>
        <taxon>Craniata</taxon>
        <taxon>Vertebrata</taxon>
        <taxon>Euteleostomi</taxon>
        <taxon>Actinopterygii</taxon>
        <taxon>Neopterygii</taxon>
        <taxon>Teleostei</taxon>
        <taxon>Ostariophysi</taxon>
        <taxon>Cypriniformes</taxon>
        <taxon>Cyprinidae</taxon>
        <taxon>Cyprininae</taxon>
        <taxon>Cyprinus</taxon>
    </lineage>
</organism>
<dbReference type="GO" id="GO:0098703">
    <property type="term" value="P:calcium ion import across plasma membrane"/>
    <property type="evidence" value="ECO:0007669"/>
    <property type="project" value="TreeGrafter"/>
</dbReference>
<evidence type="ECO:0000256" key="5">
    <source>
        <dbReference type="ARBA" id="ARBA00022692"/>
    </source>
</evidence>
<evidence type="ECO:0000313" key="15">
    <source>
        <dbReference type="Proteomes" id="UP000694427"/>
    </source>
</evidence>
<dbReference type="GO" id="GO:0005891">
    <property type="term" value="C:voltage-gated calcium channel complex"/>
    <property type="evidence" value="ECO:0007669"/>
    <property type="project" value="TreeGrafter"/>
</dbReference>
<evidence type="ECO:0000256" key="11">
    <source>
        <dbReference type="ARBA" id="ARBA00023303"/>
    </source>
</evidence>
<evidence type="ECO:0000256" key="1">
    <source>
        <dbReference type="ARBA" id="ARBA00004141"/>
    </source>
</evidence>
<keyword evidence="9" id="KW-0406">Ion transport</keyword>
<dbReference type="Ensembl" id="ENSCCRT00010060764.1">
    <property type="protein sequence ID" value="ENSCCRP00010055447.1"/>
    <property type="gene ID" value="ENSCCRG00010023529.1"/>
</dbReference>
<comment type="subcellular location">
    <subcellularLocation>
        <location evidence="1">Membrane</location>
        <topology evidence="1">Multi-pass membrane protein</topology>
    </subcellularLocation>
</comment>
<evidence type="ECO:0000256" key="3">
    <source>
        <dbReference type="ARBA" id="ARBA00022568"/>
    </source>
</evidence>
<evidence type="ECO:0000256" key="6">
    <source>
        <dbReference type="ARBA" id="ARBA00022837"/>
    </source>
</evidence>
<keyword evidence="5 12" id="KW-0812">Transmembrane</keyword>
<proteinExistence type="predicted"/>
<protein>
    <recommendedName>
        <fullName evidence="13">Ion transport domain-containing protein</fullName>
    </recommendedName>
</protein>
<evidence type="ECO:0000256" key="2">
    <source>
        <dbReference type="ARBA" id="ARBA00022448"/>
    </source>
</evidence>
<evidence type="ECO:0000313" key="14">
    <source>
        <dbReference type="Ensembl" id="ENSCCRP00010055447.1"/>
    </source>
</evidence>
<dbReference type="Pfam" id="PF00520">
    <property type="entry name" value="Ion_trans"/>
    <property type="match status" value="1"/>
</dbReference>
<evidence type="ECO:0000256" key="9">
    <source>
        <dbReference type="ARBA" id="ARBA00023065"/>
    </source>
</evidence>